<reference evidence="3" key="1">
    <citation type="journal article" date="2017" name="Nat. Commun.">
        <title>The asparagus genome sheds light on the origin and evolution of a young Y chromosome.</title>
        <authorList>
            <person name="Harkess A."/>
            <person name="Zhou J."/>
            <person name="Xu C."/>
            <person name="Bowers J.E."/>
            <person name="Van der Hulst R."/>
            <person name="Ayyampalayam S."/>
            <person name="Mercati F."/>
            <person name="Riccardi P."/>
            <person name="McKain M.R."/>
            <person name="Kakrana A."/>
            <person name="Tang H."/>
            <person name="Ray J."/>
            <person name="Groenendijk J."/>
            <person name="Arikit S."/>
            <person name="Mathioni S.M."/>
            <person name="Nakano M."/>
            <person name="Shan H."/>
            <person name="Telgmann-Rauber A."/>
            <person name="Kanno A."/>
            <person name="Yue Z."/>
            <person name="Chen H."/>
            <person name="Li W."/>
            <person name="Chen Y."/>
            <person name="Xu X."/>
            <person name="Zhang Y."/>
            <person name="Luo S."/>
            <person name="Chen H."/>
            <person name="Gao J."/>
            <person name="Mao Z."/>
            <person name="Pires J.C."/>
            <person name="Luo M."/>
            <person name="Kudrna D."/>
            <person name="Wing R.A."/>
            <person name="Meyers B.C."/>
            <person name="Yi K."/>
            <person name="Kong H."/>
            <person name="Lavrijsen P."/>
            <person name="Sunseri F."/>
            <person name="Falavigna A."/>
            <person name="Ye Y."/>
            <person name="Leebens-Mack J.H."/>
            <person name="Chen G."/>
        </authorList>
    </citation>
    <scope>NUCLEOTIDE SEQUENCE [LARGE SCALE GENOMIC DNA]</scope>
    <source>
        <strain evidence="3">cv. DH0086</strain>
    </source>
</reference>
<feature type="region of interest" description="Disordered" evidence="1">
    <location>
        <begin position="25"/>
        <end position="48"/>
    </location>
</feature>
<dbReference type="Proteomes" id="UP000243459">
    <property type="component" value="Chromosome 1"/>
</dbReference>
<protein>
    <submittedName>
        <fullName evidence="2">Uncharacterized protein</fullName>
    </submittedName>
</protein>
<dbReference type="Gramene" id="ONK78959">
    <property type="protein sequence ID" value="ONK78959"/>
    <property type="gene ID" value="A4U43_C01F1430"/>
</dbReference>
<keyword evidence="3" id="KW-1185">Reference proteome</keyword>
<proteinExistence type="predicted"/>
<dbReference type="EMBL" id="CM007381">
    <property type="protein sequence ID" value="ONK78959.1"/>
    <property type="molecule type" value="Genomic_DNA"/>
</dbReference>
<gene>
    <name evidence="2" type="ORF">A4U43_C01F1430</name>
</gene>
<sequence>MKSNISSIIIISHTIMRSCRLLRRRSRRPSTAASAPATTSSAASDRASGGCASTVQHVAGPTLVVHLPSFAVAVPSPPLRPPYSDHRRRTTGGARGSLSWATKWQAMCGVCVGVGILDISNNYLLSSVRTLPFDLLPSDNEAPGLHSGVPRGVEVASILGTI</sequence>
<accession>A0A5P1FPP9</accession>
<name>A0A5P1FPP9_ASPOF</name>
<organism evidence="2 3">
    <name type="scientific">Asparagus officinalis</name>
    <name type="common">Garden asparagus</name>
    <dbReference type="NCBI Taxonomy" id="4686"/>
    <lineage>
        <taxon>Eukaryota</taxon>
        <taxon>Viridiplantae</taxon>
        <taxon>Streptophyta</taxon>
        <taxon>Embryophyta</taxon>
        <taxon>Tracheophyta</taxon>
        <taxon>Spermatophyta</taxon>
        <taxon>Magnoliopsida</taxon>
        <taxon>Liliopsida</taxon>
        <taxon>Asparagales</taxon>
        <taxon>Asparagaceae</taxon>
        <taxon>Asparagoideae</taxon>
        <taxon>Asparagus</taxon>
    </lineage>
</organism>
<evidence type="ECO:0000313" key="3">
    <source>
        <dbReference type="Proteomes" id="UP000243459"/>
    </source>
</evidence>
<feature type="compositionally biased region" description="Low complexity" evidence="1">
    <location>
        <begin position="29"/>
        <end position="48"/>
    </location>
</feature>
<dbReference type="AlphaFoldDB" id="A0A5P1FPP9"/>
<evidence type="ECO:0000313" key="2">
    <source>
        <dbReference type="EMBL" id="ONK78959.1"/>
    </source>
</evidence>
<evidence type="ECO:0000256" key="1">
    <source>
        <dbReference type="SAM" id="MobiDB-lite"/>
    </source>
</evidence>